<dbReference type="GO" id="GO:0051865">
    <property type="term" value="P:protein autoubiquitination"/>
    <property type="evidence" value="ECO:0007669"/>
    <property type="project" value="TreeGrafter"/>
</dbReference>
<reference evidence="6" key="1">
    <citation type="submission" date="2021-06" db="EMBL/GenBank/DDBJ databases">
        <authorList>
            <person name="Hodson N. C."/>
            <person name="Mongue J. A."/>
            <person name="Jaron S. K."/>
        </authorList>
    </citation>
    <scope>NUCLEOTIDE SEQUENCE</scope>
</reference>
<dbReference type="GO" id="GO:0006513">
    <property type="term" value="P:protein monoubiquitination"/>
    <property type="evidence" value="ECO:0007669"/>
    <property type="project" value="TreeGrafter"/>
</dbReference>
<dbReference type="CDD" id="cd19779">
    <property type="entry name" value="Bbox2_TRIM37_C-VIII"/>
    <property type="match status" value="1"/>
</dbReference>
<dbReference type="Proteomes" id="UP000708208">
    <property type="component" value="Unassembled WGS sequence"/>
</dbReference>
<dbReference type="PROSITE" id="PS50119">
    <property type="entry name" value="ZF_BBOX"/>
    <property type="match status" value="1"/>
</dbReference>
<dbReference type="GO" id="GO:0016235">
    <property type="term" value="C:aggresome"/>
    <property type="evidence" value="ECO:0007669"/>
    <property type="project" value="TreeGrafter"/>
</dbReference>
<dbReference type="PANTHER" id="PTHR36754:SF2">
    <property type="entry name" value="E3 UBIQUITIN-PROTEIN LIGASE TRIM37"/>
    <property type="match status" value="1"/>
</dbReference>
<dbReference type="GO" id="GO:0061630">
    <property type="term" value="F:ubiquitin protein ligase activity"/>
    <property type="evidence" value="ECO:0007669"/>
    <property type="project" value="TreeGrafter"/>
</dbReference>
<keyword evidence="1 3" id="KW-0863">Zinc-finger</keyword>
<dbReference type="AlphaFoldDB" id="A0A8J2NZU4"/>
<keyword evidence="1 3" id="KW-0479">Metal-binding</keyword>
<name>A0A8J2NZU4_9HEXA</name>
<dbReference type="GO" id="GO:0005778">
    <property type="term" value="C:peroxisomal membrane"/>
    <property type="evidence" value="ECO:0007669"/>
    <property type="project" value="TreeGrafter"/>
</dbReference>
<proteinExistence type="predicted"/>
<dbReference type="PANTHER" id="PTHR36754">
    <property type="entry name" value="E3 UBIQUITIN-PROTEIN LIGASE TRIM37"/>
    <property type="match status" value="1"/>
</dbReference>
<dbReference type="PROSITE" id="PS50089">
    <property type="entry name" value="ZF_RING_2"/>
    <property type="match status" value="1"/>
</dbReference>
<feature type="domain" description="B box-type" evidence="5">
    <location>
        <begin position="101"/>
        <end position="144"/>
    </location>
</feature>
<evidence type="ECO:0000259" key="4">
    <source>
        <dbReference type="PROSITE" id="PS50089"/>
    </source>
</evidence>
<dbReference type="OrthoDB" id="192247at2759"/>
<evidence type="ECO:0000256" key="3">
    <source>
        <dbReference type="PROSITE-ProRule" id="PRU00024"/>
    </source>
</evidence>
<sequence>MNSKDKPMESLAEIFRCFICMEKLRDAHMCPHCSKLVCYHCIRRWLTEQRAQCPHCRSSLHIHEVVNCRWAEEVTQQLDTLQQSQPKKKRNAALSLLETDIDAERCSTHLREELSVYCNTCKCCICHECALWSAVHAGHIFKPLDEIYNQHCQQIKESVTRLRRKFMEIMGSVQEVEKNIEFVRTAKDVRVREIRNAVELMIAR</sequence>
<evidence type="ECO:0000313" key="7">
    <source>
        <dbReference type="Proteomes" id="UP000708208"/>
    </source>
</evidence>
<evidence type="ECO:0000313" key="6">
    <source>
        <dbReference type="EMBL" id="CAG7720405.1"/>
    </source>
</evidence>
<evidence type="ECO:0000256" key="2">
    <source>
        <dbReference type="ARBA" id="ARBA00022833"/>
    </source>
</evidence>
<evidence type="ECO:0000256" key="1">
    <source>
        <dbReference type="ARBA" id="ARBA00022771"/>
    </source>
</evidence>
<keyword evidence="2" id="KW-0862">Zinc</keyword>
<dbReference type="EMBL" id="CAJVCH010070332">
    <property type="protein sequence ID" value="CAG7720405.1"/>
    <property type="molecule type" value="Genomic_DNA"/>
</dbReference>
<keyword evidence="7" id="KW-1185">Reference proteome</keyword>
<dbReference type="GO" id="GO:0005164">
    <property type="term" value="F:tumor necrosis factor receptor binding"/>
    <property type="evidence" value="ECO:0007669"/>
    <property type="project" value="TreeGrafter"/>
</dbReference>
<accession>A0A8J2NZU4</accession>
<dbReference type="InterPro" id="IPR000315">
    <property type="entry name" value="Znf_B-box"/>
</dbReference>
<protein>
    <submittedName>
        <fullName evidence="6">Uncharacterized protein</fullName>
    </submittedName>
</protein>
<evidence type="ECO:0000259" key="5">
    <source>
        <dbReference type="PROSITE" id="PS50119"/>
    </source>
</evidence>
<dbReference type="GO" id="GO:0008270">
    <property type="term" value="F:zinc ion binding"/>
    <property type="evidence" value="ECO:0007669"/>
    <property type="project" value="UniProtKB-KW"/>
</dbReference>
<dbReference type="GO" id="GO:0031625">
    <property type="term" value="F:ubiquitin protein ligase binding"/>
    <property type="evidence" value="ECO:0007669"/>
    <property type="project" value="TreeGrafter"/>
</dbReference>
<feature type="domain" description="RING-type" evidence="4">
    <location>
        <begin position="17"/>
        <end position="57"/>
    </location>
</feature>
<dbReference type="SMART" id="SM00336">
    <property type="entry name" value="BBOX"/>
    <property type="match status" value="1"/>
</dbReference>
<organism evidence="6 7">
    <name type="scientific">Allacma fusca</name>
    <dbReference type="NCBI Taxonomy" id="39272"/>
    <lineage>
        <taxon>Eukaryota</taxon>
        <taxon>Metazoa</taxon>
        <taxon>Ecdysozoa</taxon>
        <taxon>Arthropoda</taxon>
        <taxon>Hexapoda</taxon>
        <taxon>Collembola</taxon>
        <taxon>Symphypleona</taxon>
        <taxon>Sminthuridae</taxon>
        <taxon>Allacma</taxon>
    </lineage>
</organism>
<dbReference type="GO" id="GO:0070842">
    <property type="term" value="P:aggresome assembly"/>
    <property type="evidence" value="ECO:0007669"/>
    <property type="project" value="TreeGrafter"/>
</dbReference>
<dbReference type="InterPro" id="IPR001841">
    <property type="entry name" value="Znf_RING"/>
</dbReference>
<gene>
    <name evidence="6" type="ORF">AFUS01_LOCUS9682</name>
</gene>
<dbReference type="InterPro" id="IPR053003">
    <property type="entry name" value="TRIM_RBCC_E3_ubiq-ligases"/>
</dbReference>
<dbReference type="CDD" id="cd16619">
    <property type="entry name" value="mRING-HC-C4C4_TRIM37_C-VIII"/>
    <property type="match status" value="1"/>
</dbReference>
<dbReference type="Pfam" id="PF00643">
    <property type="entry name" value="zf-B_box"/>
    <property type="match status" value="1"/>
</dbReference>
<comment type="caution">
    <text evidence="6">The sequence shown here is derived from an EMBL/GenBank/DDBJ whole genome shotgun (WGS) entry which is preliminary data.</text>
</comment>